<sequence length="66" mass="6379">MFGRDGVLGRGMLAGIGGRVILGTEGNVGKEGKGVLAVGSVGNDATLGNVTAVGKFGIVGNFCTVG</sequence>
<dbReference type="InParanoid" id="A0A3Q7EGX2"/>
<dbReference type="AlphaFoldDB" id="A0A3Q7EGX2"/>
<evidence type="ECO:0000313" key="1">
    <source>
        <dbReference type="EnsemblPlants" id="Solyc01g068520.1.1.1"/>
    </source>
</evidence>
<protein>
    <submittedName>
        <fullName evidence="1">Uncharacterized protein</fullName>
    </submittedName>
</protein>
<organism evidence="1">
    <name type="scientific">Solanum lycopersicum</name>
    <name type="common">Tomato</name>
    <name type="synonym">Lycopersicon esculentum</name>
    <dbReference type="NCBI Taxonomy" id="4081"/>
    <lineage>
        <taxon>Eukaryota</taxon>
        <taxon>Viridiplantae</taxon>
        <taxon>Streptophyta</taxon>
        <taxon>Embryophyta</taxon>
        <taxon>Tracheophyta</taxon>
        <taxon>Spermatophyta</taxon>
        <taxon>Magnoliopsida</taxon>
        <taxon>eudicotyledons</taxon>
        <taxon>Gunneridae</taxon>
        <taxon>Pentapetalae</taxon>
        <taxon>asterids</taxon>
        <taxon>lamiids</taxon>
        <taxon>Solanales</taxon>
        <taxon>Solanaceae</taxon>
        <taxon>Solanoideae</taxon>
        <taxon>Solaneae</taxon>
        <taxon>Solanum</taxon>
        <taxon>Solanum subgen. Lycopersicon</taxon>
    </lineage>
</organism>
<reference evidence="1" key="1">
    <citation type="journal article" date="2012" name="Nature">
        <title>The tomato genome sequence provides insights into fleshy fruit evolution.</title>
        <authorList>
            <consortium name="Tomato Genome Consortium"/>
        </authorList>
    </citation>
    <scope>NUCLEOTIDE SEQUENCE [LARGE SCALE GENOMIC DNA]</scope>
    <source>
        <strain evidence="1">cv. Heinz 1706</strain>
    </source>
</reference>
<name>A0A3Q7EGX2_SOLLC</name>
<dbReference type="Proteomes" id="UP000004994">
    <property type="component" value="Chromosome 1"/>
</dbReference>
<proteinExistence type="predicted"/>
<evidence type="ECO:0000313" key="2">
    <source>
        <dbReference type="Proteomes" id="UP000004994"/>
    </source>
</evidence>
<reference evidence="1" key="2">
    <citation type="submission" date="2019-01" db="UniProtKB">
        <authorList>
            <consortium name="EnsemblPlants"/>
        </authorList>
    </citation>
    <scope>IDENTIFICATION</scope>
    <source>
        <strain evidence="1">cv. Heinz 1706</strain>
    </source>
</reference>
<dbReference type="Gramene" id="Solyc01g068520.1.1">
    <property type="protein sequence ID" value="Solyc01g068520.1.1.1"/>
    <property type="gene ID" value="Solyc01g068520.1"/>
</dbReference>
<accession>A0A3Q7EGX2</accession>
<dbReference type="PaxDb" id="4081-Solyc01g068520.1.1"/>
<dbReference type="EnsemblPlants" id="Solyc01g068520.1.1">
    <property type="protein sequence ID" value="Solyc01g068520.1.1.1"/>
    <property type="gene ID" value="Solyc01g068520.1"/>
</dbReference>
<keyword evidence="2" id="KW-1185">Reference proteome</keyword>